<keyword evidence="4" id="KW-1185">Reference proteome</keyword>
<evidence type="ECO:0000313" key="3">
    <source>
        <dbReference type="EMBL" id="MFC4036198.1"/>
    </source>
</evidence>
<name>A0ABV8HW85_9ACTN</name>
<dbReference type="Pfam" id="PF01883">
    <property type="entry name" value="FeS_assembly_P"/>
    <property type="match status" value="1"/>
</dbReference>
<dbReference type="SUPFAM" id="SSF117916">
    <property type="entry name" value="Fe-S cluster assembly (FSCA) domain-like"/>
    <property type="match status" value="1"/>
</dbReference>
<dbReference type="Pfam" id="PF23451">
    <property type="entry name" value="Zn_ribbon_PaaD"/>
    <property type="match status" value="1"/>
</dbReference>
<feature type="domain" description="PaaD zinc beta ribbon" evidence="2">
    <location>
        <begin position="124"/>
        <end position="162"/>
    </location>
</feature>
<comment type="caution">
    <text evidence="3">The sequence shown here is derived from an EMBL/GenBank/DDBJ whole genome shotgun (WGS) entry which is preliminary data.</text>
</comment>
<dbReference type="PANTHER" id="PTHR42831">
    <property type="entry name" value="FE-S PROTEIN MATURATION AUXILIARY FACTOR YITW"/>
    <property type="match status" value="1"/>
</dbReference>
<dbReference type="InterPro" id="IPR056572">
    <property type="entry name" value="Zn_ribbon_PaaD"/>
</dbReference>
<evidence type="ECO:0000259" key="2">
    <source>
        <dbReference type="Pfam" id="PF23451"/>
    </source>
</evidence>
<evidence type="ECO:0000313" key="4">
    <source>
        <dbReference type="Proteomes" id="UP001595765"/>
    </source>
</evidence>
<gene>
    <name evidence="3" type="primary">paaD</name>
    <name evidence="3" type="ORF">ACFO3J_32820</name>
</gene>
<dbReference type="InterPro" id="IPR002744">
    <property type="entry name" value="MIP18-like"/>
</dbReference>
<dbReference type="InterPro" id="IPR034904">
    <property type="entry name" value="FSCA_dom_sf"/>
</dbReference>
<accession>A0ABV8HW85</accession>
<dbReference type="Proteomes" id="UP001595765">
    <property type="component" value="Unassembled WGS sequence"/>
</dbReference>
<dbReference type="NCBIfam" id="TIGR02159">
    <property type="entry name" value="PA_CoA_Oxy4"/>
    <property type="match status" value="1"/>
</dbReference>
<reference evidence="4" key="1">
    <citation type="journal article" date="2019" name="Int. J. Syst. Evol. Microbiol.">
        <title>The Global Catalogue of Microorganisms (GCM) 10K type strain sequencing project: providing services to taxonomists for standard genome sequencing and annotation.</title>
        <authorList>
            <consortium name="The Broad Institute Genomics Platform"/>
            <consortium name="The Broad Institute Genome Sequencing Center for Infectious Disease"/>
            <person name="Wu L."/>
            <person name="Ma J."/>
        </authorList>
    </citation>
    <scope>NUCLEOTIDE SEQUENCE [LARGE SCALE GENOMIC DNA]</scope>
    <source>
        <strain evidence="4">CGMCC 4.7237</strain>
    </source>
</reference>
<dbReference type="InterPro" id="IPR052339">
    <property type="entry name" value="Fe-S_Maturation_MIP18"/>
</dbReference>
<evidence type="ECO:0000259" key="1">
    <source>
        <dbReference type="Pfam" id="PF01883"/>
    </source>
</evidence>
<proteinExistence type="predicted"/>
<organism evidence="3 4">
    <name type="scientific">Streptomyces polygonati</name>
    <dbReference type="NCBI Taxonomy" id="1617087"/>
    <lineage>
        <taxon>Bacteria</taxon>
        <taxon>Bacillati</taxon>
        <taxon>Actinomycetota</taxon>
        <taxon>Actinomycetes</taxon>
        <taxon>Kitasatosporales</taxon>
        <taxon>Streptomycetaceae</taxon>
        <taxon>Streptomyces</taxon>
    </lineage>
</organism>
<sequence>MTGRTRVPLDEVRARVHDLPDPELPVVTLGELGVIREVRTAADGRLEVEFTPTFLGCPALSAIASAIAETLTRCGYTDGRVRQVTAPAWSTDRITRAGRRKLAEHGIAPPGATTAPRPVRLGFGVPCPQCGSLATRPHSSFGPTRCQSILVCTACHETFPYLATV</sequence>
<dbReference type="Gene3D" id="3.30.300.130">
    <property type="entry name" value="Fe-S cluster assembly (FSCA)"/>
    <property type="match status" value="1"/>
</dbReference>
<protein>
    <submittedName>
        <fullName evidence="3">1,2-phenylacetyl-CoA epoxidase subunit PaaD</fullName>
    </submittedName>
</protein>
<dbReference type="PANTHER" id="PTHR42831:SF3">
    <property type="entry name" value="1,2-PHENYLACETYL-COA EPOXIDASE, SUBUNIT D-RELATED"/>
    <property type="match status" value="1"/>
</dbReference>
<dbReference type="InterPro" id="IPR011883">
    <property type="entry name" value="PaaD-like"/>
</dbReference>
<feature type="domain" description="MIP18 family-like" evidence="1">
    <location>
        <begin position="10"/>
        <end position="72"/>
    </location>
</feature>
<dbReference type="EMBL" id="JBHSBB010000045">
    <property type="protein sequence ID" value="MFC4036198.1"/>
    <property type="molecule type" value="Genomic_DNA"/>
</dbReference>
<dbReference type="RefSeq" id="WP_386437470.1">
    <property type="nucleotide sequence ID" value="NZ_JBHSBB010000045.1"/>
</dbReference>